<gene>
    <name evidence="1" type="ORF">DCAR_0312065</name>
</gene>
<dbReference type="EMBL" id="CP093345">
    <property type="protein sequence ID" value="WOG92789.1"/>
    <property type="molecule type" value="Genomic_DNA"/>
</dbReference>
<reference evidence="1" key="1">
    <citation type="journal article" date="2016" name="Nat. Genet.">
        <title>A high-quality carrot genome assembly provides new insights into carotenoid accumulation and asterid genome evolution.</title>
        <authorList>
            <person name="Iorizzo M."/>
            <person name="Ellison S."/>
            <person name="Senalik D."/>
            <person name="Zeng P."/>
            <person name="Satapoomin P."/>
            <person name="Huang J."/>
            <person name="Bowman M."/>
            <person name="Iovene M."/>
            <person name="Sanseverino W."/>
            <person name="Cavagnaro P."/>
            <person name="Yildiz M."/>
            <person name="Macko-Podgorni A."/>
            <person name="Moranska E."/>
            <person name="Grzebelus E."/>
            <person name="Grzebelus D."/>
            <person name="Ashrafi H."/>
            <person name="Zheng Z."/>
            <person name="Cheng S."/>
            <person name="Spooner D."/>
            <person name="Van Deynze A."/>
            <person name="Simon P."/>
        </authorList>
    </citation>
    <scope>NUCLEOTIDE SEQUENCE</scope>
    <source>
        <tissue evidence="1">Leaf</tissue>
    </source>
</reference>
<reference evidence="1" key="2">
    <citation type="submission" date="2022-03" db="EMBL/GenBank/DDBJ databases">
        <title>Draft title - Genomic analysis of global carrot germplasm unveils the trajectory of domestication and the origin of high carotenoid orange carrot.</title>
        <authorList>
            <person name="Iorizzo M."/>
            <person name="Ellison S."/>
            <person name="Senalik D."/>
            <person name="Macko-Podgorni A."/>
            <person name="Grzebelus D."/>
            <person name="Bostan H."/>
            <person name="Rolling W."/>
            <person name="Curaba J."/>
            <person name="Simon P."/>
        </authorList>
    </citation>
    <scope>NUCLEOTIDE SEQUENCE</scope>
    <source>
        <tissue evidence="1">Leaf</tissue>
    </source>
</reference>
<accession>A0A169WA13</accession>
<evidence type="ECO:0000313" key="2">
    <source>
        <dbReference type="Proteomes" id="UP000077755"/>
    </source>
</evidence>
<name>A0A169WA13_DAUCS</name>
<dbReference type="AlphaFoldDB" id="A0A169WA13"/>
<evidence type="ECO:0000313" key="1">
    <source>
        <dbReference type="EMBL" id="WOG92789.1"/>
    </source>
</evidence>
<sequence>MERAINVYITKDLKMFGSSAHQADVTQILHKYSFLIT</sequence>
<dbReference type="Gramene" id="KZN01856">
    <property type="protein sequence ID" value="KZN01856"/>
    <property type="gene ID" value="DCAR_010610"/>
</dbReference>
<protein>
    <submittedName>
        <fullName evidence="1">Uncharacterized protein</fullName>
    </submittedName>
</protein>
<keyword evidence="2" id="KW-1185">Reference proteome</keyword>
<proteinExistence type="predicted"/>
<dbReference type="Proteomes" id="UP000077755">
    <property type="component" value="Chromosome 3"/>
</dbReference>
<organism evidence="1 2">
    <name type="scientific">Daucus carota subsp. sativus</name>
    <name type="common">Carrot</name>
    <dbReference type="NCBI Taxonomy" id="79200"/>
    <lineage>
        <taxon>Eukaryota</taxon>
        <taxon>Viridiplantae</taxon>
        <taxon>Streptophyta</taxon>
        <taxon>Embryophyta</taxon>
        <taxon>Tracheophyta</taxon>
        <taxon>Spermatophyta</taxon>
        <taxon>Magnoliopsida</taxon>
        <taxon>eudicotyledons</taxon>
        <taxon>Gunneridae</taxon>
        <taxon>Pentapetalae</taxon>
        <taxon>asterids</taxon>
        <taxon>campanulids</taxon>
        <taxon>Apiales</taxon>
        <taxon>Apiaceae</taxon>
        <taxon>Apioideae</taxon>
        <taxon>Scandiceae</taxon>
        <taxon>Daucinae</taxon>
        <taxon>Daucus</taxon>
        <taxon>Daucus sect. Daucus</taxon>
    </lineage>
</organism>